<reference evidence="3 4" key="1">
    <citation type="submission" date="2021-03" db="EMBL/GenBank/DDBJ databases">
        <title>Genomic Encyclopedia of Type Strains, Phase IV (KMG-IV): sequencing the most valuable type-strain genomes for metagenomic binning, comparative biology and taxonomic classification.</title>
        <authorList>
            <person name="Goeker M."/>
        </authorList>
    </citation>
    <scope>NUCLEOTIDE SEQUENCE [LARGE SCALE GENOMIC DNA]</scope>
    <source>
        <strain evidence="3 4">DSM 28650</strain>
    </source>
</reference>
<organism evidence="3 4">
    <name type="scientific">Clostridium punense</name>
    <dbReference type="NCBI Taxonomy" id="1054297"/>
    <lineage>
        <taxon>Bacteria</taxon>
        <taxon>Bacillati</taxon>
        <taxon>Bacillota</taxon>
        <taxon>Clostridia</taxon>
        <taxon>Eubacteriales</taxon>
        <taxon>Clostridiaceae</taxon>
        <taxon>Clostridium</taxon>
    </lineage>
</organism>
<dbReference type="PANTHER" id="PTHR43736:SF1">
    <property type="entry name" value="DIHYDRONEOPTERIN TRIPHOSPHATE DIPHOSPHATASE"/>
    <property type="match status" value="1"/>
</dbReference>
<protein>
    <submittedName>
        <fullName evidence="3">8-oxo-dGTP pyrophosphatase MutT (NUDIX family)</fullName>
    </submittedName>
</protein>
<sequence length="185" mass="21467">MNWVEEIKNYNPYDEQEKRDKEIILEAIDNFKNILTRENGLAHMTSSAFVLNKTRDKVLMIYHNIYDSWGWTGGHADGEDDLLRVAIKETREETGIKNVEPVVKDIISLDIIPVLGHIKKGKYVSAHLHLNITYLIQGDETEALVIKEDENSGVKWITLEEISSHCSEPYIEEIYNKIIRKMRNL</sequence>
<feature type="domain" description="Nudix hydrolase" evidence="2">
    <location>
        <begin position="41"/>
        <end position="183"/>
    </location>
</feature>
<dbReference type="PANTHER" id="PTHR43736">
    <property type="entry name" value="ADP-RIBOSE PYROPHOSPHATASE"/>
    <property type="match status" value="1"/>
</dbReference>
<accession>A0ABS4K5Q6</accession>
<comment type="caution">
    <text evidence="3">The sequence shown here is derived from an EMBL/GenBank/DDBJ whole genome shotgun (WGS) entry which is preliminary data.</text>
</comment>
<gene>
    <name evidence="3" type="ORF">J2Z44_002946</name>
</gene>
<dbReference type="RefSeq" id="WP_021285117.1">
    <property type="nucleotide sequence ID" value="NZ_JAGGLL010000023.1"/>
</dbReference>
<dbReference type="Pfam" id="PF00293">
    <property type="entry name" value="NUDIX"/>
    <property type="match status" value="1"/>
</dbReference>
<dbReference type="CDD" id="cd03674">
    <property type="entry name" value="NUDIX_Hydrolase"/>
    <property type="match status" value="1"/>
</dbReference>
<evidence type="ECO:0000259" key="2">
    <source>
        <dbReference type="PROSITE" id="PS51462"/>
    </source>
</evidence>
<dbReference type="InterPro" id="IPR000086">
    <property type="entry name" value="NUDIX_hydrolase_dom"/>
</dbReference>
<keyword evidence="4" id="KW-1185">Reference proteome</keyword>
<dbReference type="Proteomes" id="UP001519308">
    <property type="component" value="Unassembled WGS sequence"/>
</dbReference>
<name>A0ABS4K5Q6_9CLOT</name>
<dbReference type="InterPro" id="IPR015797">
    <property type="entry name" value="NUDIX_hydrolase-like_dom_sf"/>
</dbReference>
<evidence type="ECO:0000256" key="1">
    <source>
        <dbReference type="ARBA" id="ARBA00005582"/>
    </source>
</evidence>
<evidence type="ECO:0000313" key="4">
    <source>
        <dbReference type="Proteomes" id="UP001519308"/>
    </source>
</evidence>
<dbReference type="PROSITE" id="PS51462">
    <property type="entry name" value="NUDIX"/>
    <property type="match status" value="1"/>
</dbReference>
<dbReference type="SUPFAM" id="SSF55811">
    <property type="entry name" value="Nudix"/>
    <property type="match status" value="1"/>
</dbReference>
<evidence type="ECO:0000313" key="3">
    <source>
        <dbReference type="EMBL" id="MBP2023112.1"/>
    </source>
</evidence>
<comment type="similarity">
    <text evidence="1">Belongs to the Nudix hydrolase family.</text>
</comment>
<dbReference type="EMBL" id="JAGGLL010000023">
    <property type="protein sequence ID" value="MBP2023112.1"/>
    <property type="molecule type" value="Genomic_DNA"/>
</dbReference>
<proteinExistence type="inferred from homology"/>
<dbReference type="Gene3D" id="3.90.79.10">
    <property type="entry name" value="Nucleoside Triphosphate Pyrophosphohydrolase"/>
    <property type="match status" value="1"/>
</dbReference>